<keyword evidence="1" id="KW-0472">Membrane</keyword>
<accession>A0A9W5U0J2</accession>
<evidence type="ECO:0000313" key="2">
    <source>
        <dbReference type="EMBL" id="GGB55944.1"/>
    </source>
</evidence>
<keyword evidence="3" id="KW-1185">Reference proteome</keyword>
<evidence type="ECO:0000313" key="3">
    <source>
        <dbReference type="Proteomes" id="UP000621492"/>
    </source>
</evidence>
<keyword evidence="1" id="KW-0812">Transmembrane</keyword>
<evidence type="ECO:0000256" key="1">
    <source>
        <dbReference type="SAM" id="Phobius"/>
    </source>
</evidence>
<gene>
    <name evidence="2" type="ORF">GCM10011409_36940</name>
</gene>
<comment type="caution">
    <text evidence="2">The sequence shown here is derived from an EMBL/GenBank/DDBJ whole genome shotgun (WGS) entry which is preliminary data.</text>
</comment>
<protein>
    <submittedName>
        <fullName evidence="2">Uncharacterized protein</fullName>
    </submittedName>
</protein>
<name>A0A9W5U0J2_9BACI</name>
<proteinExistence type="predicted"/>
<dbReference type="AlphaFoldDB" id="A0A9W5U0J2"/>
<dbReference type="Proteomes" id="UP000621492">
    <property type="component" value="Unassembled WGS sequence"/>
</dbReference>
<feature type="transmembrane region" description="Helical" evidence="1">
    <location>
        <begin position="33"/>
        <end position="50"/>
    </location>
</feature>
<organism evidence="2 3">
    <name type="scientific">Lentibacillus populi</name>
    <dbReference type="NCBI Taxonomy" id="1827502"/>
    <lineage>
        <taxon>Bacteria</taxon>
        <taxon>Bacillati</taxon>
        <taxon>Bacillota</taxon>
        <taxon>Bacilli</taxon>
        <taxon>Bacillales</taxon>
        <taxon>Bacillaceae</taxon>
        <taxon>Lentibacillus</taxon>
    </lineage>
</organism>
<reference evidence="2" key="1">
    <citation type="journal article" date="2014" name="Int. J. Syst. Evol. Microbiol.">
        <title>Complete genome sequence of Corynebacterium casei LMG S-19264T (=DSM 44701T), isolated from a smear-ripened cheese.</title>
        <authorList>
            <consortium name="US DOE Joint Genome Institute (JGI-PGF)"/>
            <person name="Walter F."/>
            <person name="Albersmeier A."/>
            <person name="Kalinowski J."/>
            <person name="Ruckert C."/>
        </authorList>
    </citation>
    <scope>NUCLEOTIDE SEQUENCE</scope>
    <source>
        <strain evidence="2">CGMCC 1.15454</strain>
    </source>
</reference>
<sequence length="88" mass="10006">MPPIAGLDSISPVLDSKCAKIASKLYKFDSEQIGLVLFILIIGDNARYLSPNIERKSAHKPISFLLLFIVLKWPPVYFAKDSYHNWNK</sequence>
<keyword evidence="1" id="KW-1133">Transmembrane helix</keyword>
<dbReference type="EMBL" id="BMJD01000041">
    <property type="protein sequence ID" value="GGB55944.1"/>
    <property type="molecule type" value="Genomic_DNA"/>
</dbReference>
<reference evidence="2" key="2">
    <citation type="submission" date="2020-09" db="EMBL/GenBank/DDBJ databases">
        <authorList>
            <person name="Sun Q."/>
            <person name="Zhou Y."/>
        </authorList>
    </citation>
    <scope>NUCLEOTIDE SEQUENCE</scope>
    <source>
        <strain evidence="2">CGMCC 1.15454</strain>
    </source>
</reference>
<feature type="transmembrane region" description="Helical" evidence="1">
    <location>
        <begin position="62"/>
        <end position="79"/>
    </location>
</feature>